<name>A0AC60PD26_IXOPE</name>
<evidence type="ECO:0000313" key="2">
    <source>
        <dbReference type="Proteomes" id="UP000805193"/>
    </source>
</evidence>
<dbReference type="Proteomes" id="UP000805193">
    <property type="component" value="Unassembled WGS sequence"/>
</dbReference>
<keyword evidence="2" id="KW-1185">Reference proteome</keyword>
<protein>
    <submittedName>
        <fullName evidence="1">Uncharacterized protein</fullName>
    </submittedName>
</protein>
<feature type="non-terminal residue" evidence="1">
    <location>
        <position position="66"/>
    </location>
</feature>
<comment type="caution">
    <text evidence="1">The sequence shown here is derived from an EMBL/GenBank/DDBJ whole genome shotgun (WGS) entry which is preliminary data.</text>
</comment>
<proteinExistence type="predicted"/>
<reference evidence="1 2" key="1">
    <citation type="journal article" date="2020" name="Cell">
        <title>Large-Scale Comparative Analyses of Tick Genomes Elucidate Their Genetic Diversity and Vector Capacities.</title>
        <authorList>
            <consortium name="Tick Genome and Microbiome Consortium (TIGMIC)"/>
            <person name="Jia N."/>
            <person name="Wang J."/>
            <person name="Shi W."/>
            <person name="Du L."/>
            <person name="Sun Y."/>
            <person name="Zhan W."/>
            <person name="Jiang J.F."/>
            <person name="Wang Q."/>
            <person name="Zhang B."/>
            <person name="Ji P."/>
            <person name="Bell-Sakyi L."/>
            <person name="Cui X.M."/>
            <person name="Yuan T.T."/>
            <person name="Jiang B.G."/>
            <person name="Yang W.F."/>
            <person name="Lam T.T."/>
            <person name="Chang Q.C."/>
            <person name="Ding S.J."/>
            <person name="Wang X.J."/>
            <person name="Zhu J.G."/>
            <person name="Ruan X.D."/>
            <person name="Zhao L."/>
            <person name="Wei J.T."/>
            <person name="Ye R.Z."/>
            <person name="Que T.C."/>
            <person name="Du C.H."/>
            <person name="Zhou Y.H."/>
            <person name="Cheng J.X."/>
            <person name="Dai P.F."/>
            <person name="Guo W.B."/>
            <person name="Han X.H."/>
            <person name="Huang E.J."/>
            <person name="Li L.F."/>
            <person name="Wei W."/>
            <person name="Gao Y.C."/>
            <person name="Liu J.Z."/>
            <person name="Shao H.Z."/>
            <person name="Wang X."/>
            <person name="Wang C.C."/>
            <person name="Yang T.C."/>
            <person name="Huo Q.B."/>
            <person name="Li W."/>
            <person name="Chen H.Y."/>
            <person name="Chen S.E."/>
            <person name="Zhou L.G."/>
            <person name="Ni X.B."/>
            <person name="Tian J.H."/>
            <person name="Sheng Y."/>
            <person name="Liu T."/>
            <person name="Pan Y.S."/>
            <person name="Xia L.Y."/>
            <person name="Li J."/>
            <person name="Zhao F."/>
            <person name="Cao W.C."/>
        </authorList>
    </citation>
    <scope>NUCLEOTIDE SEQUENCE [LARGE SCALE GENOMIC DNA]</scope>
    <source>
        <strain evidence="1">Iper-2018</strain>
    </source>
</reference>
<evidence type="ECO:0000313" key="1">
    <source>
        <dbReference type="EMBL" id="KAG0417722.1"/>
    </source>
</evidence>
<dbReference type="EMBL" id="JABSTQ010010812">
    <property type="protein sequence ID" value="KAG0417722.1"/>
    <property type="molecule type" value="Genomic_DNA"/>
</dbReference>
<organism evidence="1 2">
    <name type="scientific">Ixodes persulcatus</name>
    <name type="common">Taiga tick</name>
    <dbReference type="NCBI Taxonomy" id="34615"/>
    <lineage>
        <taxon>Eukaryota</taxon>
        <taxon>Metazoa</taxon>
        <taxon>Ecdysozoa</taxon>
        <taxon>Arthropoda</taxon>
        <taxon>Chelicerata</taxon>
        <taxon>Arachnida</taxon>
        <taxon>Acari</taxon>
        <taxon>Parasitiformes</taxon>
        <taxon>Ixodida</taxon>
        <taxon>Ixodoidea</taxon>
        <taxon>Ixodidae</taxon>
        <taxon>Ixodinae</taxon>
        <taxon>Ixodes</taxon>
    </lineage>
</organism>
<accession>A0AC60PD26</accession>
<sequence length="66" mass="7885">MNQMKNFFKHPCDSQGKVYMFSDVPQLFKSIRNRLHKQKYLKCHGAWMNWSMLLCTEKTAQMAATR</sequence>
<gene>
    <name evidence="1" type="ORF">HPB47_005393</name>
</gene>